<reference evidence="2" key="2">
    <citation type="submission" date="2015-10" db="EMBL/GenBank/DDBJ databases">
        <title>Improved Draft Genome Sequence of Clostridium pasteurianum Strain ATCC 6013 (DSM 525) Using a Hybrid Next-Generation Sequencing Approach.</title>
        <authorList>
            <person name="Pyne M.E."/>
            <person name="Utturkar S.M."/>
            <person name="Brown S.D."/>
            <person name="Moo-Young M."/>
            <person name="Chung D.A."/>
            <person name="Chou P.C."/>
        </authorList>
    </citation>
    <scope>NUCLEOTIDE SEQUENCE</scope>
    <source>
        <strain evidence="2">ATCC 6013</strain>
    </source>
</reference>
<protein>
    <recommendedName>
        <fullName evidence="5">SnoaL-like domain-containing protein</fullName>
    </recommendedName>
</protein>
<dbReference type="Proteomes" id="UP000030905">
    <property type="component" value="Chromosome"/>
</dbReference>
<evidence type="ECO:0000313" key="4">
    <source>
        <dbReference type="Proteomes" id="UP000030905"/>
    </source>
</evidence>
<dbReference type="RefSeq" id="WP_003440920.1">
    <property type="nucleotide sequence ID" value="NZ_ANZB01000001.1"/>
</dbReference>
<dbReference type="EMBL" id="JPGY02000001">
    <property type="protein sequence ID" value="KRU13553.1"/>
    <property type="molecule type" value="Genomic_DNA"/>
</dbReference>
<keyword evidence="4" id="KW-1185">Reference proteome</keyword>
<dbReference type="SUPFAM" id="SSF54427">
    <property type="entry name" value="NTF2-like"/>
    <property type="match status" value="1"/>
</dbReference>
<dbReference type="KEGG" id="cpat:CLPA_c03470"/>
<reference evidence="2 3" key="3">
    <citation type="journal article" name="Genome Announc.">
        <title>Improved Draft Genome Sequence of Clostridium pasteurianum Strain ATCC 6013 (DSM 525) Using a Hybrid Next-Generation Sequencing Approach.</title>
        <authorList>
            <person name="Pyne M.E."/>
            <person name="Utturkar S."/>
            <person name="Brown S.D."/>
            <person name="Moo-Young M."/>
            <person name="Chung D.A."/>
            <person name="Chou C.P."/>
        </authorList>
    </citation>
    <scope>NUCLEOTIDE SEQUENCE [LARGE SCALE GENOMIC DNA]</scope>
    <source>
        <strain evidence="2 3">ATCC 6013</strain>
    </source>
</reference>
<sequence>MNIKLPQPIADFIKAKNEHNSNEFISCFSDNAVVQDEGENISGVKAIKEWSDKTNKKYNDTLKAVNLLEIDGNIILTAIASGNFKGSPTNLDFYFTLNNDRITNLKILLPEEKQ</sequence>
<evidence type="ECO:0000313" key="1">
    <source>
        <dbReference type="EMBL" id="AJA50435.1"/>
    </source>
</evidence>
<dbReference type="AlphaFoldDB" id="A0A0H3J168"/>
<dbReference type="EMBL" id="CP009268">
    <property type="protein sequence ID" value="AJA50435.1"/>
    <property type="molecule type" value="Genomic_DNA"/>
</dbReference>
<evidence type="ECO:0008006" key="5">
    <source>
        <dbReference type="Google" id="ProtNLM"/>
    </source>
</evidence>
<dbReference type="PATRIC" id="fig|1262449.3.peg.238"/>
<organism evidence="1 4">
    <name type="scientific">Clostridium pasteurianum DSM 525 = ATCC 6013</name>
    <dbReference type="NCBI Taxonomy" id="1262449"/>
    <lineage>
        <taxon>Bacteria</taxon>
        <taxon>Bacillati</taxon>
        <taxon>Bacillota</taxon>
        <taxon>Clostridia</taxon>
        <taxon>Eubacteriales</taxon>
        <taxon>Clostridiaceae</taxon>
        <taxon>Clostridium</taxon>
    </lineage>
</organism>
<gene>
    <name evidence="1" type="ORF">CLPA_c03470</name>
    <name evidence="2" type="ORF">CP6013_02801</name>
</gene>
<dbReference type="eggNOG" id="COG4538">
    <property type="taxonomic scope" value="Bacteria"/>
</dbReference>
<accession>A0A0H3J168</accession>
<dbReference type="Gene3D" id="3.10.450.50">
    <property type="match status" value="1"/>
</dbReference>
<dbReference type="GeneID" id="93072591"/>
<name>A0A0H3J168_CLOPA</name>
<evidence type="ECO:0000313" key="3">
    <source>
        <dbReference type="Proteomes" id="UP000028042"/>
    </source>
</evidence>
<dbReference type="Proteomes" id="UP000028042">
    <property type="component" value="Unassembled WGS sequence"/>
</dbReference>
<evidence type="ECO:0000313" key="2">
    <source>
        <dbReference type="EMBL" id="KRU13553.1"/>
    </source>
</evidence>
<dbReference type="InterPro" id="IPR032710">
    <property type="entry name" value="NTF2-like_dom_sf"/>
</dbReference>
<proteinExistence type="predicted"/>
<reference evidence="1 4" key="1">
    <citation type="journal article" date="2015" name="Genome Announc.">
        <title>Complete Genome Sequence of the Nitrogen-Fixing and Solvent-Producing Clostridium pasteurianum DSM 525.</title>
        <authorList>
            <person name="Poehlein A."/>
            <person name="Grosse-Honebrink A."/>
            <person name="Zhang Y."/>
            <person name="Minton N.P."/>
            <person name="Daniel R."/>
        </authorList>
    </citation>
    <scope>NUCLEOTIDE SEQUENCE [LARGE SCALE GENOMIC DNA]</scope>
    <source>
        <strain evidence="1">DSM 525</strain>
        <strain evidence="4">DSM 525 / ATCC 6013</strain>
    </source>
</reference>
<dbReference type="KEGG" id="cpae:CPAST_c03470"/>